<sequence>MTNTSRTATAGAAPVSGAASSTVVRLGEQGEASSRALVWENRTHSTSATLMARNMGNDELSTRLSGLGSELLKQVAYDGADFSQSVQQLPAGAASDTYALQVSPAKISQHGLGDNQISLSITTTSGIKVDLKLDASDGSIAVEAHSSGKLNEVERKALGKLSEAFQKSIDGLTENPPRIDLAGLTQFDSNVLAAVDLKGQIKIDAKDTQRLEFHADSIGRSLSFSGPAGVANIAVDLSKPASWGSKEQQAGALEHYLQQVDQAATRGQGRGAIIGMFKQGFSALNSDYGSRPVAQQAIALNQQDHALTTGLADFNASFAQTEEFPNPARSTEKDSFAYELAQKTSISGGSQLNRSISQEQSSHLKARYHAPIKADAILALDLSPNSQNYNYVTIDDAASSATEIAYNKGVLAKATLDMQASQSTRTLRYSLGKLQDDHTTPLGKHSTRDLLATLEPERTGRDPLSASEQAQMLATLHQQILLQQNPDALSASPLPERLRTGR</sequence>
<keyword evidence="3" id="KW-1185">Reference proteome</keyword>
<dbReference type="Proteomes" id="UP000444316">
    <property type="component" value="Unassembled WGS sequence"/>
</dbReference>
<evidence type="ECO:0000313" key="3">
    <source>
        <dbReference type="Proteomes" id="UP000444316"/>
    </source>
</evidence>
<protein>
    <recommendedName>
        <fullName evidence="4">Lactate dehydrogenase</fullName>
    </recommendedName>
</protein>
<evidence type="ECO:0008006" key="4">
    <source>
        <dbReference type="Google" id="ProtNLM"/>
    </source>
</evidence>
<evidence type="ECO:0000256" key="1">
    <source>
        <dbReference type="SAM" id="MobiDB-lite"/>
    </source>
</evidence>
<gene>
    <name evidence="2" type="ORF">GTP23_15225</name>
</gene>
<evidence type="ECO:0000313" key="2">
    <source>
        <dbReference type="EMBL" id="MYN46401.1"/>
    </source>
</evidence>
<reference evidence="2" key="1">
    <citation type="submission" date="2019-12" db="EMBL/GenBank/DDBJ databases">
        <title>Novel species isolated from a subtropical stream in China.</title>
        <authorList>
            <person name="Lu H."/>
        </authorList>
    </citation>
    <scope>NUCLEOTIDE SEQUENCE [LARGE SCALE GENOMIC DNA]</scope>
    <source>
        <strain evidence="2">FT93W</strain>
    </source>
</reference>
<dbReference type="AlphaFoldDB" id="A0A845I3J0"/>
<organism evidence="2 3">
    <name type="scientific">Duganella fentianensis</name>
    <dbReference type="NCBI Taxonomy" id="2692177"/>
    <lineage>
        <taxon>Bacteria</taxon>
        <taxon>Pseudomonadati</taxon>
        <taxon>Pseudomonadota</taxon>
        <taxon>Betaproteobacteria</taxon>
        <taxon>Burkholderiales</taxon>
        <taxon>Oxalobacteraceae</taxon>
        <taxon>Telluria group</taxon>
        <taxon>Duganella</taxon>
    </lineage>
</organism>
<feature type="compositionally biased region" description="Low complexity" evidence="1">
    <location>
        <begin position="7"/>
        <end position="24"/>
    </location>
</feature>
<feature type="region of interest" description="Disordered" evidence="1">
    <location>
        <begin position="435"/>
        <end position="466"/>
    </location>
</feature>
<proteinExistence type="predicted"/>
<accession>A0A845I3J0</accession>
<comment type="caution">
    <text evidence="2">The sequence shown here is derived from an EMBL/GenBank/DDBJ whole genome shotgun (WGS) entry which is preliminary data.</text>
</comment>
<feature type="region of interest" description="Disordered" evidence="1">
    <location>
        <begin position="1"/>
        <end position="26"/>
    </location>
</feature>
<name>A0A845I3J0_9BURK</name>
<dbReference type="EMBL" id="WWCL01000003">
    <property type="protein sequence ID" value="MYN46401.1"/>
    <property type="molecule type" value="Genomic_DNA"/>
</dbReference>